<evidence type="ECO:0000313" key="2">
    <source>
        <dbReference type="Proteomes" id="UP000232455"/>
    </source>
</evidence>
<proteinExistence type="predicted"/>
<name>A0ABX4PVI9_9PSED</name>
<feature type="non-terminal residue" evidence="1">
    <location>
        <position position="1"/>
    </location>
</feature>
<dbReference type="EMBL" id="PHHE01000001">
    <property type="protein sequence ID" value="PKA67309.1"/>
    <property type="molecule type" value="Genomic_DNA"/>
</dbReference>
<dbReference type="Proteomes" id="UP000232455">
    <property type="component" value="Unassembled WGS sequence"/>
</dbReference>
<gene>
    <name evidence="1" type="ORF">ATI02_0001</name>
</gene>
<keyword evidence="2" id="KW-1185">Reference proteome</keyword>
<reference evidence="1 2" key="1">
    <citation type="submission" date="2017-11" db="EMBL/GenBank/DDBJ databases">
        <title>Genome sequencing of a diverse group of Pseudomonas species.</title>
        <authorList>
            <person name="Loper J."/>
        </authorList>
    </citation>
    <scope>NUCLEOTIDE SEQUENCE [LARGE SCALE GENOMIC DNA]</scope>
    <source>
        <strain evidence="1 2">LMG 25716</strain>
    </source>
</reference>
<protein>
    <submittedName>
        <fullName evidence="1">Uncharacterized protein</fullName>
    </submittedName>
</protein>
<organism evidence="1 2">
    <name type="scientific">Pseudomonas baetica</name>
    <dbReference type="NCBI Taxonomy" id="674054"/>
    <lineage>
        <taxon>Bacteria</taxon>
        <taxon>Pseudomonadati</taxon>
        <taxon>Pseudomonadota</taxon>
        <taxon>Gammaproteobacteria</taxon>
        <taxon>Pseudomonadales</taxon>
        <taxon>Pseudomonadaceae</taxon>
        <taxon>Pseudomonas</taxon>
    </lineage>
</organism>
<evidence type="ECO:0000313" key="1">
    <source>
        <dbReference type="EMBL" id="PKA67309.1"/>
    </source>
</evidence>
<sequence>ANTEVEIHSLDGTVGGGVPYSLVGNKPSRWIIDTSRLAGGNIQSCGIGW</sequence>
<comment type="caution">
    <text evidence="1">The sequence shown here is derived from an EMBL/GenBank/DDBJ whole genome shotgun (WGS) entry which is preliminary data.</text>
</comment>
<accession>A0ABX4PVI9</accession>